<accession>K0K7T1</accession>
<keyword evidence="6" id="KW-1185">Reference proteome</keyword>
<comment type="similarity">
    <text evidence="4">Belongs to the DegT/DnrJ/EryC1 family.</text>
</comment>
<protein>
    <submittedName>
        <fullName evidence="5">Aminotransferase</fullName>
    </submittedName>
</protein>
<feature type="modified residue" description="N6-(pyridoxal phosphate)lysine" evidence="3">
    <location>
        <position position="206"/>
    </location>
</feature>
<dbReference type="GO" id="GO:0008483">
    <property type="term" value="F:transaminase activity"/>
    <property type="evidence" value="ECO:0007669"/>
    <property type="project" value="UniProtKB-KW"/>
</dbReference>
<evidence type="ECO:0000313" key="5">
    <source>
        <dbReference type="EMBL" id="CCH32934.1"/>
    </source>
</evidence>
<dbReference type="PANTHER" id="PTHR30244">
    <property type="entry name" value="TRANSAMINASE"/>
    <property type="match status" value="1"/>
</dbReference>
<dbReference type="Gene3D" id="3.90.1150.10">
    <property type="entry name" value="Aspartate Aminotransferase, domain 1"/>
    <property type="match status" value="1"/>
</dbReference>
<dbReference type="STRING" id="1179773.BN6_56750"/>
<evidence type="ECO:0000313" key="6">
    <source>
        <dbReference type="Proteomes" id="UP000006281"/>
    </source>
</evidence>
<comment type="cofactor">
    <cofactor evidence="1">
        <name>pyridoxal 5'-phosphate</name>
        <dbReference type="ChEBI" id="CHEBI:597326"/>
    </cofactor>
</comment>
<dbReference type="InterPro" id="IPR015421">
    <property type="entry name" value="PyrdxlP-dep_Trfase_major"/>
</dbReference>
<dbReference type="CDD" id="cd00616">
    <property type="entry name" value="AHBA_syn"/>
    <property type="match status" value="1"/>
</dbReference>
<dbReference type="InterPro" id="IPR000653">
    <property type="entry name" value="DegT/StrS_aminotransferase"/>
</dbReference>
<dbReference type="HOGENOM" id="CLU_033332_7_1_11"/>
<dbReference type="GO" id="GO:0000271">
    <property type="term" value="P:polysaccharide biosynthetic process"/>
    <property type="evidence" value="ECO:0007669"/>
    <property type="project" value="TreeGrafter"/>
</dbReference>
<evidence type="ECO:0000256" key="1">
    <source>
        <dbReference type="ARBA" id="ARBA00001933"/>
    </source>
</evidence>
<dbReference type="KEGG" id="sesp:BN6_56750"/>
<sequence>MRVDEGETRLAAFGGSAAVPRELRSLPWPVVTEADRAAVLAVLGGDAMVSNVDGETAVSALEQRWAALCGAEHCVATSNGTTALALAFAALGIGPGDEVVVPALSFIASGLAPLHQMAVPVFADIDPVDFTLDAESAAALITPRTAAIMPVHLHGAPADMDAIGALARRHGLAVVEDAAQAHGARWRGRPVGSLGDAAAFSLQVTKNLPTCGEGGLLTLADADAAGRARMARQFGEVIEPGRDRDYVAHLLGWNHKMNAVQAAFALSQLDRFAEYERARQRNVTAFLARLAELPGLLVPTIAPDSKHAWHILRFRFDAEAMGVDGVTPESLRRALHRLLRAEGVPVSRYQVLTLPRQRVFTDRVGFGRGRPWSGAAPEPSAPVPVAESVVAGTLTLQKRHLHPEAGPALARYADGFEKVWRRLDLVARMAKVA</sequence>
<dbReference type="RefSeq" id="WP_015103046.1">
    <property type="nucleotide sequence ID" value="NC_019673.1"/>
</dbReference>
<dbReference type="BioCyc" id="SESP1179773:BN6_RS27350-MONOMER"/>
<dbReference type="Gene3D" id="3.40.640.10">
    <property type="entry name" value="Type I PLP-dependent aspartate aminotransferase-like (Major domain)"/>
    <property type="match status" value="1"/>
</dbReference>
<gene>
    <name evidence="5" type="ordered locus">BN6_56750</name>
</gene>
<dbReference type="EMBL" id="HE804045">
    <property type="protein sequence ID" value="CCH32934.1"/>
    <property type="molecule type" value="Genomic_DNA"/>
</dbReference>
<feature type="active site" description="Proton acceptor" evidence="2">
    <location>
        <position position="206"/>
    </location>
</feature>
<keyword evidence="5" id="KW-0808">Transferase</keyword>
<dbReference type="PIRSF" id="PIRSF000390">
    <property type="entry name" value="PLP_StrS"/>
    <property type="match status" value="1"/>
</dbReference>
<dbReference type="InterPro" id="IPR015422">
    <property type="entry name" value="PyrdxlP-dep_Trfase_small"/>
</dbReference>
<name>K0K7T1_SACES</name>
<dbReference type="InterPro" id="IPR015424">
    <property type="entry name" value="PyrdxlP-dep_Trfase"/>
</dbReference>
<dbReference type="Pfam" id="PF01041">
    <property type="entry name" value="DegT_DnrJ_EryC1"/>
    <property type="match status" value="1"/>
</dbReference>
<proteinExistence type="inferred from homology"/>
<dbReference type="Proteomes" id="UP000006281">
    <property type="component" value="Chromosome"/>
</dbReference>
<evidence type="ECO:0000256" key="2">
    <source>
        <dbReference type="PIRSR" id="PIRSR000390-1"/>
    </source>
</evidence>
<evidence type="ECO:0000256" key="4">
    <source>
        <dbReference type="RuleBase" id="RU004508"/>
    </source>
</evidence>
<dbReference type="SUPFAM" id="SSF53383">
    <property type="entry name" value="PLP-dependent transferases"/>
    <property type="match status" value="1"/>
</dbReference>
<organism evidence="5 6">
    <name type="scientific">Saccharothrix espanaensis (strain ATCC 51144 / DSM 44229 / JCM 9112 / NBRC 15066 / NRRL 15764)</name>
    <dbReference type="NCBI Taxonomy" id="1179773"/>
    <lineage>
        <taxon>Bacteria</taxon>
        <taxon>Bacillati</taxon>
        <taxon>Actinomycetota</taxon>
        <taxon>Actinomycetes</taxon>
        <taxon>Pseudonocardiales</taxon>
        <taxon>Pseudonocardiaceae</taxon>
        <taxon>Saccharothrix</taxon>
    </lineage>
</organism>
<dbReference type="GO" id="GO:0030170">
    <property type="term" value="F:pyridoxal phosphate binding"/>
    <property type="evidence" value="ECO:0007669"/>
    <property type="project" value="TreeGrafter"/>
</dbReference>
<keyword evidence="3 4" id="KW-0663">Pyridoxal phosphate</keyword>
<dbReference type="OrthoDB" id="5342089at2"/>
<dbReference type="eggNOG" id="COG0399">
    <property type="taxonomic scope" value="Bacteria"/>
</dbReference>
<keyword evidence="5" id="KW-0032">Aminotransferase</keyword>
<dbReference type="PANTHER" id="PTHR30244:SF34">
    <property type="entry name" value="DTDP-4-AMINO-4,6-DIDEOXYGALACTOSE TRANSAMINASE"/>
    <property type="match status" value="1"/>
</dbReference>
<dbReference type="AlphaFoldDB" id="K0K7T1"/>
<reference evidence="5 6" key="1">
    <citation type="journal article" date="2012" name="BMC Genomics">
        <title>Complete genome sequence of Saccharothrix espanaensis DSM 44229T and comparison to the other completely sequenced Pseudonocardiaceae.</title>
        <authorList>
            <person name="Strobel T."/>
            <person name="Al-Dilaimi A."/>
            <person name="Blom J."/>
            <person name="Gessner A."/>
            <person name="Kalinowski J."/>
            <person name="Luzhetska M."/>
            <person name="Puhler A."/>
            <person name="Szczepanowski R."/>
            <person name="Bechthold A."/>
            <person name="Ruckert C."/>
        </authorList>
    </citation>
    <scope>NUCLEOTIDE SEQUENCE [LARGE SCALE GENOMIC DNA]</scope>
    <source>
        <strain evidence="6">ATCC 51144 / DSM 44229 / JCM 9112 / NBRC 15066 / NRRL 15764</strain>
    </source>
</reference>
<dbReference type="PATRIC" id="fig|1179773.3.peg.5715"/>
<evidence type="ECO:0000256" key="3">
    <source>
        <dbReference type="PIRSR" id="PIRSR000390-2"/>
    </source>
</evidence>